<protein>
    <recommendedName>
        <fullName evidence="4">Transmembrane protein PGPGW</fullName>
    </recommendedName>
</protein>
<feature type="transmembrane region" description="Helical" evidence="1">
    <location>
        <begin position="6"/>
        <end position="37"/>
    </location>
</feature>
<keyword evidence="1" id="KW-0812">Transmembrane</keyword>
<accession>A0ABY5DXU6</accession>
<dbReference type="EMBL" id="CP098502">
    <property type="protein sequence ID" value="UTI66845.1"/>
    <property type="molecule type" value="Genomic_DNA"/>
</dbReference>
<keyword evidence="1" id="KW-0472">Membrane</keyword>
<evidence type="ECO:0000313" key="3">
    <source>
        <dbReference type="Proteomes" id="UP001056035"/>
    </source>
</evidence>
<evidence type="ECO:0000256" key="1">
    <source>
        <dbReference type="SAM" id="Phobius"/>
    </source>
</evidence>
<gene>
    <name evidence="2" type="ORF">NBH00_11695</name>
</gene>
<proteinExistence type="predicted"/>
<keyword evidence="1" id="KW-1133">Transmembrane helix</keyword>
<reference evidence="2 3" key="1">
    <citation type="submission" date="2022-06" db="EMBL/GenBank/DDBJ databases">
        <title>Paraconexibacter antarcticus.</title>
        <authorList>
            <person name="Kim C.S."/>
        </authorList>
    </citation>
    <scope>NUCLEOTIDE SEQUENCE [LARGE SCALE GENOMIC DNA]</scope>
    <source>
        <strain evidence="2 3">02-257</strain>
    </source>
</reference>
<dbReference type="Proteomes" id="UP001056035">
    <property type="component" value="Chromosome"/>
</dbReference>
<evidence type="ECO:0008006" key="4">
    <source>
        <dbReference type="Google" id="ProtNLM"/>
    </source>
</evidence>
<dbReference type="RefSeq" id="WP_254573500.1">
    <property type="nucleotide sequence ID" value="NZ_CP098502.1"/>
</dbReference>
<name>A0ABY5DXU6_9ACTN</name>
<organism evidence="2 3">
    <name type="scientific">Paraconexibacter antarcticus</name>
    <dbReference type="NCBI Taxonomy" id="2949664"/>
    <lineage>
        <taxon>Bacteria</taxon>
        <taxon>Bacillati</taxon>
        <taxon>Actinomycetota</taxon>
        <taxon>Thermoleophilia</taxon>
        <taxon>Solirubrobacterales</taxon>
        <taxon>Paraconexibacteraceae</taxon>
        <taxon>Paraconexibacter</taxon>
    </lineage>
</organism>
<sequence length="47" mass="5326">MPRLLLGGLVLAVVIYLVSGGHVLFLPLLFVLPLGLFGRRRRRRSWP</sequence>
<keyword evidence="3" id="KW-1185">Reference proteome</keyword>
<evidence type="ECO:0000313" key="2">
    <source>
        <dbReference type="EMBL" id="UTI66845.1"/>
    </source>
</evidence>